<dbReference type="Proteomes" id="UP000030748">
    <property type="component" value="Unassembled WGS sequence"/>
</dbReference>
<proteinExistence type="predicted"/>
<evidence type="ECO:0000313" key="2">
    <source>
        <dbReference type="EMBL" id="EYU34895.1"/>
    </source>
</evidence>
<feature type="region of interest" description="Disordered" evidence="1">
    <location>
        <begin position="39"/>
        <end position="73"/>
    </location>
</feature>
<sequence>MMLMFTTSMPSVTEPTSSDTIYEKVRSSQSYTISARAISTSRSCVSSAEESGSTPTAKGQIRPRSRDTEKPLV</sequence>
<protein>
    <submittedName>
        <fullName evidence="2">Uncharacterized protein</fullName>
    </submittedName>
</protein>
<organism evidence="2 3">
    <name type="scientific">Erythranthe guttata</name>
    <name type="common">Yellow monkey flower</name>
    <name type="synonym">Mimulus guttatus</name>
    <dbReference type="NCBI Taxonomy" id="4155"/>
    <lineage>
        <taxon>Eukaryota</taxon>
        <taxon>Viridiplantae</taxon>
        <taxon>Streptophyta</taxon>
        <taxon>Embryophyta</taxon>
        <taxon>Tracheophyta</taxon>
        <taxon>Spermatophyta</taxon>
        <taxon>Magnoliopsida</taxon>
        <taxon>eudicotyledons</taxon>
        <taxon>Gunneridae</taxon>
        <taxon>Pentapetalae</taxon>
        <taxon>asterids</taxon>
        <taxon>lamiids</taxon>
        <taxon>Lamiales</taxon>
        <taxon>Phrymaceae</taxon>
        <taxon>Erythranthe</taxon>
    </lineage>
</organism>
<evidence type="ECO:0000256" key="1">
    <source>
        <dbReference type="SAM" id="MobiDB-lite"/>
    </source>
</evidence>
<feature type="compositionally biased region" description="Basic and acidic residues" evidence="1">
    <location>
        <begin position="64"/>
        <end position="73"/>
    </location>
</feature>
<evidence type="ECO:0000313" key="3">
    <source>
        <dbReference type="Proteomes" id="UP000030748"/>
    </source>
</evidence>
<name>A0A022R7P4_ERYGU</name>
<dbReference type="EMBL" id="KI630653">
    <property type="protein sequence ID" value="EYU34895.1"/>
    <property type="molecule type" value="Genomic_DNA"/>
</dbReference>
<reference evidence="2 3" key="1">
    <citation type="journal article" date="2013" name="Proc. Natl. Acad. Sci. U.S.A.">
        <title>Fine-scale variation in meiotic recombination in Mimulus inferred from population shotgun sequencing.</title>
        <authorList>
            <person name="Hellsten U."/>
            <person name="Wright K.M."/>
            <person name="Jenkins J."/>
            <person name="Shu S."/>
            <person name="Yuan Y."/>
            <person name="Wessler S.R."/>
            <person name="Schmutz J."/>
            <person name="Willis J.H."/>
            <person name="Rokhsar D.S."/>
        </authorList>
    </citation>
    <scope>NUCLEOTIDE SEQUENCE [LARGE SCALE GENOMIC DNA]</scope>
    <source>
        <strain evidence="3">cv. DUN x IM62</strain>
    </source>
</reference>
<dbReference type="AlphaFoldDB" id="A0A022R7P4"/>
<keyword evidence="3" id="KW-1185">Reference proteome</keyword>
<feature type="compositionally biased region" description="Polar residues" evidence="1">
    <location>
        <begin position="39"/>
        <end position="57"/>
    </location>
</feature>
<gene>
    <name evidence="2" type="ORF">MIMGU_mgv1a017455mg</name>
</gene>
<accession>A0A022R7P4</accession>
<feature type="region of interest" description="Disordered" evidence="1">
    <location>
        <begin position="1"/>
        <end position="20"/>
    </location>
</feature>